<gene>
    <name evidence="2" type="ORF">QO010_002586</name>
</gene>
<dbReference type="Proteomes" id="UP001228905">
    <property type="component" value="Unassembled WGS sequence"/>
</dbReference>
<proteinExistence type="predicted"/>
<dbReference type="InterPro" id="IPR051044">
    <property type="entry name" value="MAG_DAG_Lipase"/>
</dbReference>
<reference evidence="2 3" key="1">
    <citation type="submission" date="2023-07" db="EMBL/GenBank/DDBJ databases">
        <title>Genomic Encyclopedia of Type Strains, Phase IV (KMG-IV): sequencing the most valuable type-strain genomes for metagenomic binning, comparative biology and taxonomic classification.</title>
        <authorList>
            <person name="Goeker M."/>
        </authorList>
    </citation>
    <scope>NUCLEOTIDE SEQUENCE [LARGE SCALE GENOMIC DNA]</scope>
    <source>
        <strain evidence="2 3">DSM 18695</strain>
    </source>
</reference>
<protein>
    <submittedName>
        <fullName evidence="2">Alpha-beta hydrolase superfamily lysophospholipase</fullName>
    </submittedName>
</protein>
<dbReference type="Pfam" id="PF12146">
    <property type="entry name" value="Hydrolase_4"/>
    <property type="match status" value="1"/>
</dbReference>
<keyword evidence="2" id="KW-0378">Hydrolase</keyword>
<accession>A0ABU0IS09</accession>
<keyword evidence="3" id="KW-1185">Reference proteome</keyword>
<name>A0ABU0IS09_9CAUL</name>
<sequence>MFQERRFRFEGEDGASIAGYRWKGFKAAKAVLQVSHGAGEHAGRYPAPLSLLIEDNWDLYADDHRGHGATSPDSLGDFGPGGASAVLGDMTALTHRIREENPGVPVVLMGHSMGAMLAQTWMLDHSDLVDAIVLSGTCAFELLPPDIDFNAGFEGRTAYDWLSRDPAAVDRYVADKRCGINFTDASRASFEPVVLRQAAPDALAKVRKDLPIYVVVGDEDPLNDHLARLQPVLDRFKAAGLTNVTLKVYPGGRHEMLNETNQMEVVQDLKAWLEAAVGV</sequence>
<evidence type="ECO:0000313" key="2">
    <source>
        <dbReference type="EMBL" id="MDQ0464802.1"/>
    </source>
</evidence>
<dbReference type="RefSeq" id="WP_307349723.1">
    <property type="nucleotide sequence ID" value="NZ_JAUSVS010000004.1"/>
</dbReference>
<dbReference type="GO" id="GO:0016787">
    <property type="term" value="F:hydrolase activity"/>
    <property type="evidence" value="ECO:0007669"/>
    <property type="project" value="UniProtKB-KW"/>
</dbReference>
<organism evidence="2 3">
    <name type="scientific">Caulobacter ginsengisoli</name>
    <dbReference type="NCBI Taxonomy" id="400775"/>
    <lineage>
        <taxon>Bacteria</taxon>
        <taxon>Pseudomonadati</taxon>
        <taxon>Pseudomonadota</taxon>
        <taxon>Alphaproteobacteria</taxon>
        <taxon>Caulobacterales</taxon>
        <taxon>Caulobacteraceae</taxon>
        <taxon>Caulobacter</taxon>
    </lineage>
</organism>
<evidence type="ECO:0000259" key="1">
    <source>
        <dbReference type="Pfam" id="PF12146"/>
    </source>
</evidence>
<dbReference type="InterPro" id="IPR022742">
    <property type="entry name" value="Hydrolase_4"/>
</dbReference>
<feature type="domain" description="Serine aminopeptidase S33" evidence="1">
    <location>
        <begin position="27"/>
        <end position="261"/>
    </location>
</feature>
<dbReference type="EMBL" id="JAUSVS010000004">
    <property type="protein sequence ID" value="MDQ0464802.1"/>
    <property type="molecule type" value="Genomic_DNA"/>
</dbReference>
<dbReference type="Gene3D" id="3.40.50.1820">
    <property type="entry name" value="alpha/beta hydrolase"/>
    <property type="match status" value="1"/>
</dbReference>
<dbReference type="InterPro" id="IPR029058">
    <property type="entry name" value="AB_hydrolase_fold"/>
</dbReference>
<dbReference type="PANTHER" id="PTHR11614">
    <property type="entry name" value="PHOSPHOLIPASE-RELATED"/>
    <property type="match status" value="1"/>
</dbReference>
<evidence type="ECO:0000313" key="3">
    <source>
        <dbReference type="Proteomes" id="UP001228905"/>
    </source>
</evidence>
<comment type="caution">
    <text evidence="2">The sequence shown here is derived from an EMBL/GenBank/DDBJ whole genome shotgun (WGS) entry which is preliminary data.</text>
</comment>
<dbReference type="SUPFAM" id="SSF53474">
    <property type="entry name" value="alpha/beta-Hydrolases"/>
    <property type="match status" value="1"/>
</dbReference>